<sequence>SPPVALLRPAREGHGRTETLSFVLAQKRGTQEVIYNSLMRAAPRPMSVVPYPRFALTRNRVELGGAAFKGFFIAAMDPVTQKRIGTFLKVKGTHPVSCSAVTHNDAHPKSHVSLLWLPPQNVPEGDVVFMSKRAGAGIAPRIPSTPAREALALHVPSCGALRQATDPILVFGWGHRSTERTLVGRSPPLNTSLVFVEYRRKQR</sequence>
<proteinExistence type="predicted"/>
<accession>A0AC60Q805</accession>
<evidence type="ECO:0000313" key="2">
    <source>
        <dbReference type="Proteomes" id="UP000805193"/>
    </source>
</evidence>
<protein>
    <submittedName>
        <fullName evidence="1">Uncharacterized protein</fullName>
    </submittedName>
</protein>
<feature type="non-terminal residue" evidence="1">
    <location>
        <position position="1"/>
    </location>
</feature>
<reference evidence="1 2" key="1">
    <citation type="journal article" date="2020" name="Cell">
        <title>Large-Scale Comparative Analyses of Tick Genomes Elucidate Their Genetic Diversity and Vector Capacities.</title>
        <authorList>
            <consortium name="Tick Genome and Microbiome Consortium (TIGMIC)"/>
            <person name="Jia N."/>
            <person name="Wang J."/>
            <person name="Shi W."/>
            <person name="Du L."/>
            <person name="Sun Y."/>
            <person name="Zhan W."/>
            <person name="Jiang J.F."/>
            <person name="Wang Q."/>
            <person name="Zhang B."/>
            <person name="Ji P."/>
            <person name="Bell-Sakyi L."/>
            <person name="Cui X.M."/>
            <person name="Yuan T.T."/>
            <person name="Jiang B.G."/>
            <person name="Yang W.F."/>
            <person name="Lam T.T."/>
            <person name="Chang Q.C."/>
            <person name="Ding S.J."/>
            <person name="Wang X.J."/>
            <person name="Zhu J.G."/>
            <person name="Ruan X.D."/>
            <person name="Zhao L."/>
            <person name="Wei J.T."/>
            <person name="Ye R.Z."/>
            <person name="Que T.C."/>
            <person name="Du C.H."/>
            <person name="Zhou Y.H."/>
            <person name="Cheng J.X."/>
            <person name="Dai P.F."/>
            <person name="Guo W.B."/>
            <person name="Han X.H."/>
            <person name="Huang E.J."/>
            <person name="Li L.F."/>
            <person name="Wei W."/>
            <person name="Gao Y.C."/>
            <person name="Liu J.Z."/>
            <person name="Shao H.Z."/>
            <person name="Wang X."/>
            <person name="Wang C.C."/>
            <person name="Yang T.C."/>
            <person name="Huo Q.B."/>
            <person name="Li W."/>
            <person name="Chen H.Y."/>
            <person name="Chen S.E."/>
            <person name="Zhou L.G."/>
            <person name="Ni X.B."/>
            <person name="Tian J.H."/>
            <person name="Sheng Y."/>
            <person name="Liu T."/>
            <person name="Pan Y.S."/>
            <person name="Xia L.Y."/>
            <person name="Li J."/>
            <person name="Zhao F."/>
            <person name="Cao W.C."/>
        </authorList>
    </citation>
    <scope>NUCLEOTIDE SEQUENCE [LARGE SCALE GENOMIC DNA]</scope>
    <source>
        <strain evidence="1">Iper-2018</strain>
    </source>
</reference>
<name>A0AC60Q805_IXOPE</name>
<dbReference type="EMBL" id="JABSTQ010009362">
    <property type="protein sequence ID" value="KAG0430006.1"/>
    <property type="molecule type" value="Genomic_DNA"/>
</dbReference>
<dbReference type="Proteomes" id="UP000805193">
    <property type="component" value="Unassembled WGS sequence"/>
</dbReference>
<gene>
    <name evidence="1" type="ORF">HPB47_023090</name>
</gene>
<organism evidence="1 2">
    <name type="scientific">Ixodes persulcatus</name>
    <name type="common">Taiga tick</name>
    <dbReference type="NCBI Taxonomy" id="34615"/>
    <lineage>
        <taxon>Eukaryota</taxon>
        <taxon>Metazoa</taxon>
        <taxon>Ecdysozoa</taxon>
        <taxon>Arthropoda</taxon>
        <taxon>Chelicerata</taxon>
        <taxon>Arachnida</taxon>
        <taxon>Acari</taxon>
        <taxon>Parasitiformes</taxon>
        <taxon>Ixodida</taxon>
        <taxon>Ixodoidea</taxon>
        <taxon>Ixodidae</taxon>
        <taxon>Ixodinae</taxon>
        <taxon>Ixodes</taxon>
    </lineage>
</organism>
<comment type="caution">
    <text evidence="1">The sequence shown here is derived from an EMBL/GenBank/DDBJ whole genome shotgun (WGS) entry which is preliminary data.</text>
</comment>
<evidence type="ECO:0000313" key="1">
    <source>
        <dbReference type="EMBL" id="KAG0430006.1"/>
    </source>
</evidence>
<keyword evidence="2" id="KW-1185">Reference proteome</keyword>